<gene>
    <name evidence="1" type="ORF">ACFO5I_03350</name>
</gene>
<proteinExistence type="predicted"/>
<dbReference type="EMBL" id="JBHSGS010000016">
    <property type="protein sequence ID" value="MFC4718781.1"/>
    <property type="molecule type" value="Genomic_DNA"/>
</dbReference>
<evidence type="ECO:0000313" key="1">
    <source>
        <dbReference type="EMBL" id="MFC4718781.1"/>
    </source>
</evidence>
<evidence type="ECO:0000313" key="2">
    <source>
        <dbReference type="Proteomes" id="UP001595969"/>
    </source>
</evidence>
<keyword evidence="2" id="KW-1185">Reference proteome</keyword>
<reference evidence="2" key="1">
    <citation type="journal article" date="2019" name="Int. J. Syst. Evol. Microbiol.">
        <title>The Global Catalogue of Microorganisms (GCM) 10K type strain sequencing project: providing services to taxonomists for standard genome sequencing and annotation.</title>
        <authorList>
            <consortium name="The Broad Institute Genomics Platform"/>
            <consortium name="The Broad Institute Genome Sequencing Center for Infectious Disease"/>
            <person name="Wu L."/>
            <person name="Ma J."/>
        </authorList>
    </citation>
    <scope>NUCLEOTIDE SEQUENCE [LARGE SCALE GENOMIC DNA]</scope>
    <source>
        <strain evidence="2">CGMCC 1.19032</strain>
    </source>
</reference>
<dbReference type="RefSeq" id="WP_204653554.1">
    <property type="nucleotide sequence ID" value="NZ_JAFBFD010000010.1"/>
</dbReference>
<sequence length="309" mass="35900">MPEMIQFPDKKGQLRGNATRKMLAHDYLAAKKDWLALYDLDPVFEVVTSLVETLRLLGDFEGAIFYASEYEQDYLKTEATLTDYVRLYLLDGQYLFAHRLLTKYPNERLEAELLQLEMAQDLLGETDYASRATQLSTWDSQIQPIGGQKWQNWLKKMTLTGFIQLAKNHWLHLKNPFILPKLIEECIACGVKEKVVVKSVFKGEQLVDLANCRLFHDAPALILMKQLVEEFWLNQDPQIMEAITIEAQAHFALLYPFLPTLSEVPDWEKSYRYEYQAIFGDEKAAEALAAYPEIQQLKTKIRAYYHEFA</sequence>
<name>A0ABV9MUE7_9ENTE</name>
<comment type="caution">
    <text evidence="1">The sequence shown here is derived from an EMBL/GenBank/DDBJ whole genome shotgun (WGS) entry which is preliminary data.</text>
</comment>
<organism evidence="1 2">
    <name type="scientific">Enterococcus lemanii</name>
    <dbReference type="NCBI Taxonomy" id="1159752"/>
    <lineage>
        <taxon>Bacteria</taxon>
        <taxon>Bacillati</taxon>
        <taxon>Bacillota</taxon>
        <taxon>Bacilli</taxon>
        <taxon>Lactobacillales</taxon>
        <taxon>Enterococcaceae</taxon>
        <taxon>Enterococcus</taxon>
    </lineage>
</organism>
<accession>A0ABV9MUE7</accession>
<dbReference type="Proteomes" id="UP001595969">
    <property type="component" value="Unassembled WGS sequence"/>
</dbReference>
<protein>
    <submittedName>
        <fullName evidence="1">Uncharacterized protein</fullName>
    </submittedName>
</protein>